<evidence type="ECO:0000259" key="5">
    <source>
        <dbReference type="Pfam" id="PF01266"/>
    </source>
</evidence>
<dbReference type="GO" id="GO:0005737">
    <property type="term" value="C:cytoplasm"/>
    <property type="evidence" value="ECO:0007669"/>
    <property type="project" value="TreeGrafter"/>
</dbReference>
<dbReference type="STRING" id="92947.BVG79_01843"/>
<dbReference type="Gene3D" id="3.50.50.60">
    <property type="entry name" value="FAD/NAD(P)-binding domain"/>
    <property type="match status" value="1"/>
</dbReference>
<dbReference type="KEGG" id="kro:BVG79_01843"/>
<dbReference type="RefSeq" id="WP_085786612.1">
    <property type="nucleotide sequence ID" value="NZ_CP019937.1"/>
</dbReference>
<evidence type="ECO:0000256" key="4">
    <source>
        <dbReference type="ARBA" id="ARBA00023002"/>
    </source>
</evidence>
<organism evidence="6 7">
    <name type="scientific">Ketogulonicigenium robustum</name>
    <dbReference type="NCBI Taxonomy" id="92947"/>
    <lineage>
        <taxon>Bacteria</taxon>
        <taxon>Pseudomonadati</taxon>
        <taxon>Pseudomonadota</taxon>
        <taxon>Alphaproteobacteria</taxon>
        <taxon>Rhodobacterales</taxon>
        <taxon>Roseobacteraceae</taxon>
        <taxon>Ketogulonicigenium</taxon>
    </lineage>
</organism>
<dbReference type="InterPro" id="IPR006076">
    <property type="entry name" value="FAD-dep_OxRdtase"/>
</dbReference>
<gene>
    <name evidence="6" type="ORF">BVG79_01843</name>
</gene>
<evidence type="ECO:0000313" key="7">
    <source>
        <dbReference type="Proteomes" id="UP000242447"/>
    </source>
</evidence>
<proteinExistence type="inferred from homology"/>
<evidence type="ECO:0000256" key="2">
    <source>
        <dbReference type="ARBA" id="ARBA00009410"/>
    </source>
</evidence>
<dbReference type="Proteomes" id="UP000242447">
    <property type="component" value="Chromosome"/>
</dbReference>
<comment type="cofactor">
    <cofactor evidence="1">
        <name>FAD</name>
        <dbReference type="ChEBI" id="CHEBI:57692"/>
    </cofactor>
</comment>
<evidence type="ECO:0000313" key="6">
    <source>
        <dbReference type="EMBL" id="ARO15185.1"/>
    </source>
</evidence>
<name>A0A1W6P100_9RHOB</name>
<dbReference type="Gene3D" id="3.30.9.10">
    <property type="entry name" value="D-Amino Acid Oxidase, subunit A, domain 2"/>
    <property type="match status" value="1"/>
</dbReference>
<comment type="similarity">
    <text evidence="2">Belongs to the DadA oxidoreductase family.</text>
</comment>
<keyword evidence="4 6" id="KW-0560">Oxidoreductase</keyword>
<keyword evidence="3" id="KW-0285">Flavoprotein</keyword>
<evidence type="ECO:0000256" key="3">
    <source>
        <dbReference type="ARBA" id="ARBA00022630"/>
    </source>
</evidence>
<evidence type="ECO:0000256" key="1">
    <source>
        <dbReference type="ARBA" id="ARBA00001974"/>
    </source>
</evidence>
<keyword evidence="7" id="KW-1185">Reference proteome</keyword>
<dbReference type="GO" id="GO:0016491">
    <property type="term" value="F:oxidoreductase activity"/>
    <property type="evidence" value="ECO:0007669"/>
    <property type="project" value="UniProtKB-KW"/>
</dbReference>
<dbReference type="SUPFAM" id="SSF51905">
    <property type="entry name" value="FAD/NAD(P)-binding domain"/>
    <property type="match status" value="1"/>
</dbReference>
<dbReference type="PANTHER" id="PTHR13847">
    <property type="entry name" value="SARCOSINE DEHYDROGENASE-RELATED"/>
    <property type="match status" value="1"/>
</dbReference>
<reference evidence="6 7" key="1">
    <citation type="submission" date="2017-02" db="EMBL/GenBank/DDBJ databases">
        <title>Ketogulonicigenium robustum SPU B003 Genome sequencing and assembly.</title>
        <authorList>
            <person name="Li Y."/>
            <person name="Liu L."/>
            <person name="Wang C."/>
            <person name="Zhang M."/>
            <person name="Zhang T."/>
            <person name="Zhang Y."/>
        </authorList>
    </citation>
    <scope>NUCLEOTIDE SEQUENCE [LARGE SCALE GENOMIC DNA]</scope>
    <source>
        <strain evidence="6 7">SPU_B003</strain>
    </source>
</reference>
<protein>
    <submittedName>
        <fullName evidence="6">D-amino acid dehydrogenase small subunit</fullName>
        <ecNumber evidence="6">1.4.99.6</ecNumber>
    </submittedName>
</protein>
<sequence length="367" mass="38483">MRAIVIGAGMFGASTALQLARRGVQVTIFDFAHQGKATMAGAGIVCPWATQVEEPEWYEMYAAGARFYDTLIGDLTAAGEVDLGYRKVGALVTSQDAGDMQAAGERIARRTANAPEAGDVRLLSAREAQEKFPILRDNLEAWLIPGGARVDARLLSAAMIRQAIAHGAVFHNDYVTLVAKGDGYVVRDGTGTLHEADEIIVAGGAWASQILSPIGVAHPVKPQKGQIVHLRLAGVQTKEWPVLLPMTSHYMLAFDDSRVVVGATRENDMGFDYRVTATGQASVLEAGMAIAPGLANAEIIETRIGFRPAGPSIKPIFGRVPGAQGLSVANGLGAGGISIGPFAGKLMADVVTGATTEVPVAPYAPTL</sequence>
<dbReference type="AlphaFoldDB" id="A0A1W6P100"/>
<accession>A0A1W6P100</accession>
<feature type="domain" description="FAD dependent oxidoreductase" evidence="5">
    <location>
        <begin position="3"/>
        <end position="349"/>
    </location>
</feature>
<dbReference type="EC" id="1.4.99.6" evidence="6"/>
<dbReference type="PANTHER" id="PTHR13847:SF286">
    <property type="entry name" value="D-AMINO ACID DEHYDROGENASE"/>
    <property type="match status" value="1"/>
</dbReference>
<dbReference type="EMBL" id="CP019937">
    <property type="protein sequence ID" value="ARO15185.1"/>
    <property type="molecule type" value="Genomic_DNA"/>
</dbReference>
<dbReference type="SUPFAM" id="SSF54373">
    <property type="entry name" value="FAD-linked reductases, C-terminal domain"/>
    <property type="match status" value="1"/>
</dbReference>
<dbReference type="InterPro" id="IPR036188">
    <property type="entry name" value="FAD/NAD-bd_sf"/>
</dbReference>
<dbReference type="OrthoDB" id="8993739at2"/>
<dbReference type="Pfam" id="PF01266">
    <property type="entry name" value="DAO"/>
    <property type="match status" value="1"/>
</dbReference>